<accession>A0A8D9AD91</accession>
<evidence type="ECO:0000256" key="2">
    <source>
        <dbReference type="ARBA" id="ARBA00022676"/>
    </source>
</evidence>
<feature type="signal peptide" evidence="4">
    <location>
        <begin position="1"/>
        <end position="25"/>
    </location>
</feature>
<dbReference type="AlphaFoldDB" id="A0A8D9AD91"/>
<evidence type="ECO:0000256" key="4">
    <source>
        <dbReference type="SAM" id="SignalP"/>
    </source>
</evidence>
<dbReference type="PANTHER" id="PTHR48043:SF159">
    <property type="entry name" value="EG:EG0003.4 PROTEIN-RELATED"/>
    <property type="match status" value="1"/>
</dbReference>
<reference evidence="5" key="1">
    <citation type="submission" date="2021-05" db="EMBL/GenBank/DDBJ databases">
        <authorList>
            <person name="Alioto T."/>
            <person name="Alioto T."/>
            <person name="Gomez Garrido J."/>
        </authorList>
    </citation>
    <scope>NUCLEOTIDE SEQUENCE</scope>
</reference>
<dbReference type="SUPFAM" id="SSF53756">
    <property type="entry name" value="UDP-Glycosyltransferase/glycogen phosphorylase"/>
    <property type="match status" value="1"/>
</dbReference>
<dbReference type="EMBL" id="HBUF01562465">
    <property type="protein sequence ID" value="CAG6763000.1"/>
    <property type="molecule type" value="Transcribed_RNA"/>
</dbReference>
<keyword evidence="4" id="KW-0732">Signal</keyword>
<dbReference type="PANTHER" id="PTHR48043">
    <property type="entry name" value="EG:EG0003.4 PROTEIN-RELATED"/>
    <property type="match status" value="1"/>
</dbReference>
<evidence type="ECO:0000256" key="3">
    <source>
        <dbReference type="ARBA" id="ARBA00022679"/>
    </source>
</evidence>
<protein>
    <submittedName>
        <fullName evidence="5">Ecdysteroid UDP-glucosyltransferase</fullName>
    </submittedName>
</protein>
<dbReference type="GO" id="GO:0008194">
    <property type="term" value="F:UDP-glycosyltransferase activity"/>
    <property type="evidence" value="ECO:0007669"/>
    <property type="project" value="TreeGrafter"/>
</dbReference>
<evidence type="ECO:0000256" key="1">
    <source>
        <dbReference type="ARBA" id="ARBA00009995"/>
    </source>
</evidence>
<keyword evidence="3 5" id="KW-0808">Transferase</keyword>
<feature type="chain" id="PRO_5034096945" evidence="4">
    <location>
        <begin position="26"/>
        <end position="283"/>
    </location>
</feature>
<proteinExistence type="inferred from homology"/>
<sequence length="283" mass="32464">MTTNLSFKLFVCLATVAAFFPNSNSYQILGFFPTPVYSHQVPFFNLFDQLVARGHNVTLLAGFPLPQSNVSQYKYIHVSSVLNEKDKKFNPRSLTPITRRNYLLNVRDRSNFCLLFMRRALANPNTRDLIRLDKSKFDVIISEVTFCGEAYVALAHKYRAPLVNFMPLGYQAATFLLLGDVVHPSLVPDQRFGFTDRMSWLQYLCNVFATVRDLIEEKNYYLPRVQDIMESEFIYPGSDTRPPLQTLLTNISLTLLEYDPAKFGISFPVTPNIQFVGKILEET</sequence>
<dbReference type="InterPro" id="IPR050271">
    <property type="entry name" value="UDP-glycosyltransferase"/>
</dbReference>
<organism evidence="5">
    <name type="scientific">Cacopsylla melanoneura</name>
    <dbReference type="NCBI Taxonomy" id="428564"/>
    <lineage>
        <taxon>Eukaryota</taxon>
        <taxon>Metazoa</taxon>
        <taxon>Ecdysozoa</taxon>
        <taxon>Arthropoda</taxon>
        <taxon>Hexapoda</taxon>
        <taxon>Insecta</taxon>
        <taxon>Pterygota</taxon>
        <taxon>Neoptera</taxon>
        <taxon>Paraneoptera</taxon>
        <taxon>Hemiptera</taxon>
        <taxon>Sternorrhyncha</taxon>
        <taxon>Psylloidea</taxon>
        <taxon>Psyllidae</taxon>
        <taxon>Psyllinae</taxon>
        <taxon>Cacopsylla</taxon>
    </lineage>
</organism>
<dbReference type="Gene3D" id="3.40.50.2000">
    <property type="entry name" value="Glycogen Phosphorylase B"/>
    <property type="match status" value="1"/>
</dbReference>
<comment type="similarity">
    <text evidence="1">Belongs to the UDP-glycosyltransferase family.</text>
</comment>
<keyword evidence="2" id="KW-0328">Glycosyltransferase</keyword>
<name>A0A8D9AD91_9HEMI</name>
<evidence type="ECO:0000313" key="5">
    <source>
        <dbReference type="EMBL" id="CAG6763000.1"/>
    </source>
</evidence>